<proteinExistence type="predicted"/>
<accession>L2GJY6</accession>
<dbReference type="VEuPathDB" id="MicrosporidiaDB:VICG_01792"/>
<dbReference type="InterPro" id="IPR015943">
    <property type="entry name" value="WD40/YVTN_repeat-like_dom_sf"/>
</dbReference>
<protein>
    <submittedName>
        <fullName evidence="1">Uncharacterized protein</fullName>
    </submittedName>
</protein>
<evidence type="ECO:0000313" key="2">
    <source>
        <dbReference type="Proteomes" id="UP000011082"/>
    </source>
</evidence>
<dbReference type="SUPFAM" id="SSF50978">
    <property type="entry name" value="WD40 repeat-like"/>
    <property type="match status" value="1"/>
</dbReference>
<dbReference type="Proteomes" id="UP000011082">
    <property type="component" value="Unassembled WGS sequence"/>
</dbReference>
<dbReference type="AlphaFoldDB" id="L2GJY6"/>
<dbReference type="HOGENOM" id="CLU_061615_0_0_1"/>
<name>L2GJY6_VITCO</name>
<dbReference type="Pfam" id="PF17005">
    <property type="entry name" value="WD40_like"/>
    <property type="match status" value="1"/>
</dbReference>
<keyword evidence="2" id="KW-1185">Reference proteome</keyword>
<dbReference type="OMA" id="MHKSGEM"/>
<dbReference type="GeneID" id="19882502"/>
<evidence type="ECO:0000313" key="1">
    <source>
        <dbReference type="EMBL" id="ELA41193.1"/>
    </source>
</evidence>
<dbReference type="Gene3D" id="2.130.10.10">
    <property type="entry name" value="YVTN repeat-like/Quinoprotein amine dehydrogenase"/>
    <property type="match status" value="1"/>
</dbReference>
<organism evidence="1 2">
    <name type="scientific">Vittaforma corneae (strain ATCC 50505)</name>
    <name type="common">Microsporidian parasite</name>
    <name type="synonym">Nosema corneum</name>
    <dbReference type="NCBI Taxonomy" id="993615"/>
    <lineage>
        <taxon>Eukaryota</taxon>
        <taxon>Fungi</taxon>
        <taxon>Fungi incertae sedis</taxon>
        <taxon>Microsporidia</taxon>
        <taxon>Nosematidae</taxon>
        <taxon>Vittaforma</taxon>
    </lineage>
</organism>
<dbReference type="InParanoid" id="L2GJY6"/>
<sequence>MDCEETEHEIHEAFEIKEDDELYTVDICPSKKHVIFGGKSETAEVYSYEEERAITRIEEFSDSVIYAKFVSENRFVIVTTDGTIALMEHSGDVCIVDLEEDISVAKFSEKLVVGASSGRVYLYDACLEHINTLGGHSSEIISVDYKEGRILSMCANYLIAHDEQGRVLYTLKASEAYAFKYITSDVICFARDGKIQIFKQTRKLFEHNIEERVEDVEIVGKSLAVGGEFDYILLIDTTGHYATFKLDVKTELT</sequence>
<dbReference type="RefSeq" id="XP_007605237.1">
    <property type="nucleotide sequence ID" value="XM_007605175.1"/>
</dbReference>
<dbReference type="OrthoDB" id="10261640at2759"/>
<dbReference type="EMBL" id="JH370148">
    <property type="protein sequence ID" value="ELA41193.1"/>
    <property type="molecule type" value="Genomic_DNA"/>
</dbReference>
<dbReference type="InterPro" id="IPR031544">
    <property type="entry name" value="WD40-like"/>
</dbReference>
<gene>
    <name evidence="1" type="ORF">VICG_01792</name>
</gene>
<dbReference type="InterPro" id="IPR036322">
    <property type="entry name" value="WD40_repeat_dom_sf"/>
</dbReference>
<reference evidence="2" key="1">
    <citation type="submission" date="2011-05" db="EMBL/GenBank/DDBJ databases">
        <title>The genome sequence of Vittaforma corneae strain ATCC 50505.</title>
        <authorList>
            <consortium name="The Broad Institute Genome Sequencing Platform"/>
            <person name="Cuomo C."/>
            <person name="Didier E."/>
            <person name="Bowers L."/>
            <person name="Young S.K."/>
            <person name="Zeng Q."/>
            <person name="Gargeya S."/>
            <person name="Fitzgerald M."/>
            <person name="Haas B."/>
            <person name="Abouelleil A."/>
            <person name="Alvarado L."/>
            <person name="Arachchi H.M."/>
            <person name="Berlin A."/>
            <person name="Chapman S.B."/>
            <person name="Gearin G."/>
            <person name="Goldberg J."/>
            <person name="Griggs A."/>
            <person name="Gujja S."/>
            <person name="Hansen M."/>
            <person name="Heiman D."/>
            <person name="Howarth C."/>
            <person name="Larimer J."/>
            <person name="Lui A."/>
            <person name="MacDonald P.J.P."/>
            <person name="McCowen C."/>
            <person name="Montmayeur A."/>
            <person name="Murphy C."/>
            <person name="Neiman D."/>
            <person name="Pearson M."/>
            <person name="Priest M."/>
            <person name="Roberts A."/>
            <person name="Saif S."/>
            <person name="Shea T."/>
            <person name="Sisk P."/>
            <person name="Stolte C."/>
            <person name="Sykes S."/>
            <person name="Wortman J."/>
            <person name="Nusbaum C."/>
            <person name="Birren B."/>
        </authorList>
    </citation>
    <scope>NUCLEOTIDE SEQUENCE [LARGE SCALE GENOMIC DNA]</scope>
    <source>
        <strain evidence="2">ATCC 50505</strain>
    </source>
</reference>